<evidence type="ECO:0000256" key="1">
    <source>
        <dbReference type="SAM" id="MobiDB-lite"/>
    </source>
</evidence>
<reference evidence="2 3" key="1">
    <citation type="submission" date="2017-11" db="EMBL/GenBank/DDBJ databases">
        <title>Complete genome of a free-living desiccation-tolerant cyanobacterium and its photosynthetic adaptation to extreme terrestrial habitat.</title>
        <authorList>
            <person name="Shang J."/>
        </authorList>
    </citation>
    <scope>NUCLEOTIDE SEQUENCE [LARGE SCALE GENOMIC DNA]</scope>
    <source>
        <strain evidence="2 3">CCNUN1</strain>
    </source>
</reference>
<dbReference type="KEGG" id="nfl:COO91_00320"/>
<sequence length="41" mass="4676">MGSVPLSVFALSEAEVSRRSFTRSKKQAREKPTPQTDFSRY</sequence>
<feature type="region of interest" description="Disordered" evidence="1">
    <location>
        <begin position="17"/>
        <end position="41"/>
    </location>
</feature>
<evidence type="ECO:0000313" key="3">
    <source>
        <dbReference type="Proteomes" id="UP000232003"/>
    </source>
</evidence>
<accession>A0A2K8SGD6</accession>
<name>A0A2K8SGD6_9NOSO</name>
<proteinExistence type="predicted"/>
<organism evidence="2 3">
    <name type="scientific">Nostoc flagelliforme CCNUN1</name>
    <dbReference type="NCBI Taxonomy" id="2038116"/>
    <lineage>
        <taxon>Bacteria</taxon>
        <taxon>Bacillati</taxon>
        <taxon>Cyanobacteriota</taxon>
        <taxon>Cyanophyceae</taxon>
        <taxon>Nostocales</taxon>
        <taxon>Nostocaceae</taxon>
        <taxon>Nostoc</taxon>
    </lineage>
</organism>
<gene>
    <name evidence="2" type="ORF">COO91_00320</name>
</gene>
<keyword evidence="3" id="KW-1185">Reference proteome</keyword>
<evidence type="ECO:0000313" key="2">
    <source>
        <dbReference type="EMBL" id="AUB34497.1"/>
    </source>
</evidence>
<protein>
    <submittedName>
        <fullName evidence="2">Uncharacterized protein</fullName>
    </submittedName>
</protein>
<dbReference type="Proteomes" id="UP000232003">
    <property type="component" value="Chromosome"/>
</dbReference>
<dbReference type="EMBL" id="CP024785">
    <property type="protein sequence ID" value="AUB34497.1"/>
    <property type="molecule type" value="Genomic_DNA"/>
</dbReference>
<dbReference type="AlphaFoldDB" id="A0A2K8SGD6"/>